<evidence type="ECO:0000256" key="8">
    <source>
        <dbReference type="ARBA" id="ARBA00022737"/>
    </source>
</evidence>
<dbReference type="Pfam" id="PF16474">
    <property type="entry name" value="KIND"/>
    <property type="match status" value="1"/>
</dbReference>
<keyword evidence="9" id="KW-0653">Protein transport</keyword>
<keyword evidence="7" id="KW-0963">Cytoplasm</keyword>
<dbReference type="GO" id="GO:0051639">
    <property type="term" value="P:actin filament network formation"/>
    <property type="evidence" value="ECO:0007669"/>
    <property type="project" value="TreeGrafter"/>
</dbReference>
<evidence type="ECO:0000256" key="1">
    <source>
        <dbReference type="ARBA" id="ARBA00004180"/>
    </source>
</evidence>
<dbReference type="PROSITE" id="PS51377">
    <property type="entry name" value="KIND"/>
    <property type="match status" value="1"/>
</dbReference>
<feature type="compositionally biased region" description="Acidic residues" evidence="14">
    <location>
        <begin position="158"/>
        <end position="175"/>
    </location>
</feature>
<dbReference type="CDD" id="cd22065">
    <property type="entry name" value="WH2_Spire_1-2_r1"/>
    <property type="match status" value="1"/>
</dbReference>
<evidence type="ECO:0000256" key="6">
    <source>
        <dbReference type="ARBA" id="ARBA00022475"/>
    </source>
</evidence>
<keyword evidence="10" id="KW-0472">Membrane</keyword>
<evidence type="ECO:0008006" key="19">
    <source>
        <dbReference type="Google" id="ProtNLM"/>
    </source>
</evidence>
<evidence type="ECO:0000256" key="3">
    <source>
        <dbReference type="ARBA" id="ARBA00004413"/>
    </source>
</evidence>
<feature type="compositionally biased region" description="Polar residues" evidence="14">
    <location>
        <begin position="470"/>
        <end position="489"/>
    </location>
</feature>
<feature type="compositionally biased region" description="Polar residues" evidence="14">
    <location>
        <begin position="635"/>
        <end position="659"/>
    </location>
</feature>
<dbReference type="SUPFAM" id="SSF57903">
    <property type="entry name" value="FYVE/PHD zinc finger"/>
    <property type="match status" value="1"/>
</dbReference>
<evidence type="ECO:0000256" key="10">
    <source>
        <dbReference type="ARBA" id="ARBA00023136"/>
    </source>
</evidence>
<evidence type="ECO:0000313" key="18">
    <source>
        <dbReference type="EMBL" id="JAS23013.1"/>
    </source>
</evidence>
<dbReference type="SMART" id="SM00750">
    <property type="entry name" value="KIND"/>
    <property type="match status" value="1"/>
</dbReference>
<sequence>MGDDVEVRPNKCKLNEDECVSLLDILISFNAPISEEHAWALCYQCAKCFKNALDSDRDKCRVVSELQHVLIHRDGQVHSSTIYARGGNIHEAGTSRSAGPIEHKIVVGLGLIIFRALDFGLEEEEERHLHHDLETLINDMSTPDSMERHHPQHHPQSETDDEGIERDAGECDDEPASSNHITLSQIMEVCSKHVSQPADTHYKAVCRALVAEALELSTFLEKVYQGKVKTESNQIALDHLKFSDWSRLWVQVIRELRHGVTLKKVCYSSTPIEYQLTPYEILMDDIRSRRYKLNKVMVDGNIPHRVKKDAHAVILEFIRSRPPLRKASERKLAPKAYQKASPREQLLESIKQGQAKLRPSLSPQKKRDHSFNGNQSNMKEKSSPLKGRKLIKVDFSVICDDDDDDDMDEDYPQKLPLDSIDSKGNCLETPKTRPNPWHRTAYDLATQCPSRKTSMRRHTIVVCEPAKSGSISVPQSRPASRQTVSTPSDDSLGCTLPEMSWSRSSLQEDLLHSKQWQEECLSLTLEEIVHIRSVLTKAELESLPVEGHVKEDAEKRKVCFLCMKTRFSIFGPWGQICKLCKRTVCAKCYSKMRIPTEHFSHVPVVALSPGLLSPVDQDDTFPRSLVSKLLIPESNRSGVGSAPSSPRFNRSAPDSQMSTSLISDSGGPLSLPPSSPASTPSDTLRRRLTRSKTLGRPTEKLEKLKGLEMIVCHDCKTMVIQIIKSSRTSRNNAIRNLTLDLSPNKQVIPEHRPEKPRWHHIPRHQIDQNLQMSYNLEYGDEIV</sequence>
<evidence type="ECO:0000313" key="17">
    <source>
        <dbReference type="EMBL" id="JAS19328.1"/>
    </source>
</evidence>
<dbReference type="InterPro" id="IPR029901">
    <property type="entry name" value="Spire"/>
</dbReference>
<feature type="domain" description="WH2" evidence="15">
    <location>
        <begin position="342"/>
        <end position="360"/>
    </location>
</feature>
<name>A0A1B6DBE6_9HEMI</name>
<dbReference type="GO" id="GO:0005886">
    <property type="term" value="C:plasma membrane"/>
    <property type="evidence" value="ECO:0007669"/>
    <property type="project" value="UniProtKB-SubCell"/>
</dbReference>
<dbReference type="GO" id="GO:0045010">
    <property type="term" value="P:actin nucleation"/>
    <property type="evidence" value="ECO:0007669"/>
    <property type="project" value="InterPro"/>
</dbReference>
<dbReference type="GO" id="GO:0008017">
    <property type="term" value="F:microtubule binding"/>
    <property type="evidence" value="ECO:0007669"/>
    <property type="project" value="TreeGrafter"/>
</dbReference>
<evidence type="ECO:0000256" key="13">
    <source>
        <dbReference type="ARBA" id="ARBA00023329"/>
    </source>
</evidence>
<protein>
    <recommendedName>
        <fullName evidence="19">KIND domain-containing protein</fullName>
    </recommendedName>
</protein>
<feature type="region of interest" description="Disordered" evidence="14">
    <location>
        <begin position="470"/>
        <end position="491"/>
    </location>
</feature>
<keyword evidence="13" id="KW-0968">Cytoplasmic vesicle</keyword>
<dbReference type="GO" id="GO:0036089">
    <property type="term" value="P:cleavage furrow formation"/>
    <property type="evidence" value="ECO:0007669"/>
    <property type="project" value="TreeGrafter"/>
</dbReference>
<dbReference type="GO" id="GO:0005856">
    <property type="term" value="C:cytoskeleton"/>
    <property type="evidence" value="ECO:0007669"/>
    <property type="project" value="UniProtKB-SubCell"/>
</dbReference>
<dbReference type="CDD" id="cd22068">
    <property type="entry name" value="WH2_DmSpire_r3-like"/>
    <property type="match status" value="1"/>
</dbReference>
<dbReference type="GO" id="GO:0051295">
    <property type="term" value="P:establishment of meiotic spindle localization"/>
    <property type="evidence" value="ECO:0007669"/>
    <property type="project" value="TreeGrafter"/>
</dbReference>
<evidence type="ECO:0000256" key="11">
    <source>
        <dbReference type="ARBA" id="ARBA00023203"/>
    </source>
</evidence>
<dbReference type="GO" id="GO:0005938">
    <property type="term" value="C:cell cortex"/>
    <property type="evidence" value="ECO:0007669"/>
    <property type="project" value="TreeGrafter"/>
</dbReference>
<feature type="region of interest" description="Disordered" evidence="14">
    <location>
        <begin position="414"/>
        <end position="438"/>
    </location>
</feature>
<accession>A0A1B6DBE6</accession>
<proteinExistence type="inferred from homology"/>
<dbReference type="AlphaFoldDB" id="A0A1B6DBE6"/>
<dbReference type="GO" id="GO:0003779">
    <property type="term" value="F:actin binding"/>
    <property type="evidence" value="ECO:0007669"/>
    <property type="project" value="UniProtKB-KW"/>
</dbReference>
<dbReference type="GO" id="GO:0015031">
    <property type="term" value="P:protein transport"/>
    <property type="evidence" value="ECO:0007669"/>
    <property type="project" value="UniProtKB-KW"/>
</dbReference>
<keyword evidence="5" id="KW-0813">Transport</keyword>
<dbReference type="InterPro" id="IPR011019">
    <property type="entry name" value="KIND_dom"/>
</dbReference>
<feature type="region of interest" description="Disordered" evidence="14">
    <location>
        <begin position="141"/>
        <end position="177"/>
    </location>
</feature>
<evidence type="ECO:0000256" key="2">
    <source>
        <dbReference type="ARBA" id="ARBA00004245"/>
    </source>
</evidence>
<keyword evidence="6" id="KW-1003">Cell membrane</keyword>
<dbReference type="GO" id="GO:0040038">
    <property type="term" value="P:polar body extrusion after meiotic divisions"/>
    <property type="evidence" value="ECO:0007669"/>
    <property type="project" value="TreeGrafter"/>
</dbReference>
<feature type="region of interest" description="Disordered" evidence="14">
    <location>
        <begin position="352"/>
        <end position="385"/>
    </location>
</feature>
<dbReference type="CDD" id="cd22078">
    <property type="entry name" value="WH2_Spire1_r2-like"/>
    <property type="match status" value="1"/>
</dbReference>
<keyword evidence="11" id="KW-0009">Actin-binding</keyword>
<dbReference type="PROSITE" id="PS51082">
    <property type="entry name" value="WH2"/>
    <property type="match status" value="1"/>
</dbReference>
<evidence type="ECO:0000259" key="15">
    <source>
        <dbReference type="PROSITE" id="PS51082"/>
    </source>
</evidence>
<comment type="similarity">
    <text evidence="4">Belongs to the spire family.</text>
</comment>
<evidence type="ECO:0000256" key="7">
    <source>
        <dbReference type="ARBA" id="ARBA00022490"/>
    </source>
</evidence>
<evidence type="ECO:0000259" key="16">
    <source>
        <dbReference type="PROSITE" id="PS51377"/>
    </source>
</evidence>
<dbReference type="EMBL" id="GEDC01017970">
    <property type="protein sequence ID" value="JAS19328.1"/>
    <property type="molecule type" value="Transcribed_RNA"/>
</dbReference>
<keyword evidence="8" id="KW-0677">Repeat</keyword>
<evidence type="ECO:0000256" key="5">
    <source>
        <dbReference type="ARBA" id="ARBA00022448"/>
    </source>
</evidence>
<dbReference type="InterPro" id="IPR013083">
    <property type="entry name" value="Znf_RING/FYVE/PHD"/>
</dbReference>
<dbReference type="GO" id="GO:0030041">
    <property type="term" value="P:actin filament polymerization"/>
    <property type="evidence" value="ECO:0007669"/>
    <property type="project" value="TreeGrafter"/>
</dbReference>
<dbReference type="InterPro" id="IPR011011">
    <property type="entry name" value="Znf_FYVE_PHD"/>
</dbReference>
<reference evidence="18" key="1">
    <citation type="submission" date="2015-12" db="EMBL/GenBank/DDBJ databases">
        <title>De novo transcriptome assembly of four potential Pierce s Disease insect vectors from Arizona vineyards.</title>
        <authorList>
            <person name="Tassone E.E."/>
        </authorList>
    </citation>
    <scope>NUCLEOTIDE SEQUENCE</scope>
</reference>
<feature type="domain" description="KIND" evidence="16">
    <location>
        <begin position="20"/>
        <end position="216"/>
    </location>
</feature>
<dbReference type="PANTHER" id="PTHR21345:SF3">
    <property type="entry name" value="PROTEIN SPIRE"/>
    <property type="match status" value="1"/>
</dbReference>
<feature type="compositionally biased region" description="Low complexity" evidence="14">
    <location>
        <begin position="660"/>
        <end position="669"/>
    </location>
</feature>
<dbReference type="InterPro" id="IPR003124">
    <property type="entry name" value="WH2_dom"/>
</dbReference>
<evidence type="ECO:0000256" key="9">
    <source>
        <dbReference type="ARBA" id="ARBA00022927"/>
    </source>
</evidence>
<comment type="subcellular location">
    <subcellularLocation>
        <location evidence="3">Cell membrane</location>
        <topology evidence="3">Peripheral membrane protein</topology>
        <orientation evidence="3">Cytoplasmic side</orientation>
    </subcellularLocation>
    <subcellularLocation>
        <location evidence="2">Cytoplasm</location>
        <location evidence="2">Cytoskeleton</location>
    </subcellularLocation>
    <subcellularLocation>
        <location evidence="1">Cytoplasmic vesicle membrane</location>
        <topology evidence="1">Peripheral membrane protein</topology>
        <orientation evidence="1">Cytoplasmic side</orientation>
    </subcellularLocation>
</comment>
<organism evidence="18">
    <name type="scientific">Clastoptera arizonana</name>
    <name type="common">Arizona spittle bug</name>
    <dbReference type="NCBI Taxonomy" id="38151"/>
    <lineage>
        <taxon>Eukaryota</taxon>
        <taxon>Metazoa</taxon>
        <taxon>Ecdysozoa</taxon>
        <taxon>Arthropoda</taxon>
        <taxon>Hexapoda</taxon>
        <taxon>Insecta</taxon>
        <taxon>Pterygota</taxon>
        <taxon>Neoptera</taxon>
        <taxon>Paraneoptera</taxon>
        <taxon>Hemiptera</taxon>
        <taxon>Auchenorrhyncha</taxon>
        <taxon>Cercopoidea</taxon>
        <taxon>Clastopteridae</taxon>
        <taxon>Clastoptera</taxon>
    </lineage>
</organism>
<dbReference type="Gene3D" id="1.10.510.10">
    <property type="entry name" value="Transferase(Phosphotransferase) domain 1"/>
    <property type="match status" value="1"/>
</dbReference>
<evidence type="ECO:0000256" key="12">
    <source>
        <dbReference type="ARBA" id="ARBA00023212"/>
    </source>
</evidence>
<feature type="region of interest" description="Disordered" evidence="14">
    <location>
        <begin position="635"/>
        <end position="699"/>
    </location>
</feature>
<dbReference type="GO" id="GO:0048193">
    <property type="term" value="P:Golgi vesicle transport"/>
    <property type="evidence" value="ECO:0007669"/>
    <property type="project" value="TreeGrafter"/>
</dbReference>
<keyword evidence="12" id="KW-0206">Cytoskeleton</keyword>
<gene>
    <name evidence="18" type="ORF">g.40687</name>
    <name evidence="17" type="ORF">g.40691</name>
</gene>
<dbReference type="Gene3D" id="3.30.40.10">
    <property type="entry name" value="Zinc/RING finger domain, C3HC4 (zinc finger)"/>
    <property type="match status" value="1"/>
</dbReference>
<dbReference type="PANTHER" id="PTHR21345">
    <property type="entry name" value="SPIRE"/>
    <property type="match status" value="1"/>
</dbReference>
<evidence type="ECO:0000256" key="14">
    <source>
        <dbReference type="SAM" id="MobiDB-lite"/>
    </source>
</evidence>
<dbReference type="EMBL" id="GEDC01014285">
    <property type="protein sequence ID" value="JAS23013.1"/>
    <property type="molecule type" value="Transcribed_RNA"/>
</dbReference>
<dbReference type="GO" id="GO:0030659">
    <property type="term" value="C:cytoplasmic vesicle membrane"/>
    <property type="evidence" value="ECO:0007669"/>
    <property type="project" value="UniProtKB-SubCell"/>
</dbReference>
<evidence type="ECO:0000256" key="4">
    <source>
        <dbReference type="ARBA" id="ARBA00010956"/>
    </source>
</evidence>